<proteinExistence type="predicted"/>
<accession>A0AAU7FEA3</accession>
<sequence>MLMLISSLIERWSGNAVHVPVNARVNRIDHFGGERFDGRVLKVEGNRARVCWPKGEKTDEYLSDLVPIDEDLIWH</sequence>
<dbReference type="KEGG" id="cmav:ABHF33_07430"/>
<evidence type="ECO:0008006" key="2">
    <source>
        <dbReference type="Google" id="ProtNLM"/>
    </source>
</evidence>
<organism evidence="1">
    <name type="scientific">Chitinibacter mangrovi</name>
    <dbReference type="NCBI Taxonomy" id="3153927"/>
    <lineage>
        <taxon>Bacteria</taxon>
        <taxon>Pseudomonadati</taxon>
        <taxon>Pseudomonadota</taxon>
        <taxon>Betaproteobacteria</taxon>
        <taxon>Neisseriales</taxon>
        <taxon>Chitinibacteraceae</taxon>
        <taxon>Chitinibacter</taxon>
    </lineage>
</organism>
<protein>
    <recommendedName>
        <fullName evidence="2">DUF2171 domain-containing protein</fullName>
    </recommendedName>
</protein>
<dbReference type="RefSeq" id="WP_348946358.1">
    <property type="nucleotide sequence ID" value="NZ_CP157355.1"/>
</dbReference>
<dbReference type="EMBL" id="CP157355">
    <property type="protein sequence ID" value="XBM02086.1"/>
    <property type="molecule type" value="Genomic_DNA"/>
</dbReference>
<name>A0AAU7FEA3_9NEIS</name>
<reference evidence="1" key="1">
    <citation type="submission" date="2024-05" db="EMBL/GenBank/DDBJ databases">
        <authorList>
            <person name="Yang L."/>
            <person name="Pan L."/>
        </authorList>
    </citation>
    <scope>NUCLEOTIDE SEQUENCE</scope>
    <source>
        <strain evidence="1">FCG-7</strain>
    </source>
</reference>
<dbReference type="AlphaFoldDB" id="A0AAU7FEA3"/>
<gene>
    <name evidence="1" type="ORF">ABHF33_07430</name>
</gene>
<evidence type="ECO:0000313" key="1">
    <source>
        <dbReference type="EMBL" id="XBM02086.1"/>
    </source>
</evidence>